<dbReference type="Gene3D" id="3.30.450.30">
    <property type="entry name" value="Dynein light chain 2a, cytoplasmic"/>
    <property type="match status" value="1"/>
</dbReference>
<dbReference type="Pfam" id="PF03259">
    <property type="entry name" value="Robl_LC7"/>
    <property type="match status" value="1"/>
</dbReference>
<dbReference type="GO" id="GO:0005085">
    <property type="term" value="F:guanyl-nucleotide exchange factor activity"/>
    <property type="evidence" value="ECO:0007669"/>
    <property type="project" value="InterPro"/>
</dbReference>
<accession>A0A564YWE0</accession>
<reference evidence="3 4" key="1">
    <citation type="submission" date="2019-07" db="EMBL/GenBank/DDBJ databases">
        <authorList>
            <person name="Jastrzebski P J."/>
            <person name="Paukszto L."/>
            <person name="Jastrzebski P J."/>
        </authorList>
    </citation>
    <scope>NUCLEOTIDE SEQUENCE [LARGE SCALE GENOMIC DNA]</scope>
    <source>
        <strain evidence="3 4">WMS-il1</strain>
    </source>
</reference>
<dbReference type="GO" id="GO:0060090">
    <property type="term" value="F:molecular adaptor activity"/>
    <property type="evidence" value="ECO:0007669"/>
    <property type="project" value="InterPro"/>
</dbReference>
<proteinExistence type="inferred from homology"/>
<dbReference type="SUPFAM" id="SSF103196">
    <property type="entry name" value="Roadblock/LC7 domain"/>
    <property type="match status" value="1"/>
</dbReference>
<dbReference type="InterPro" id="IPR037587">
    <property type="entry name" value="LAMTOR2-like"/>
</dbReference>
<evidence type="ECO:0000313" key="3">
    <source>
        <dbReference type="EMBL" id="VUZ51329.1"/>
    </source>
</evidence>
<dbReference type="GO" id="GO:0032008">
    <property type="term" value="P:positive regulation of TOR signaling"/>
    <property type="evidence" value="ECO:0007669"/>
    <property type="project" value="InterPro"/>
</dbReference>
<protein>
    <recommendedName>
        <fullName evidence="2">Roadblock/LAMTOR2 domain-containing protein</fullName>
    </recommendedName>
</protein>
<name>A0A564YWE0_HYMDI</name>
<gene>
    <name evidence="3" type="ORF">WMSIL1_LOCUS10080</name>
</gene>
<sequence length="125" mass="13854">MLKLRALTRYLERVKTDGVQSIMIFSSEGVPLTQCGVDLNTCKTTAAIVSNVWSLYQRHLAVIESDTMQDVVVEMANGRLVFTKVANFIICLTTTKDMSLGLTRAKVNLLAENLQEPLFSLTAND</sequence>
<evidence type="ECO:0000313" key="4">
    <source>
        <dbReference type="Proteomes" id="UP000321570"/>
    </source>
</evidence>
<feature type="domain" description="Roadblock/LAMTOR2" evidence="2">
    <location>
        <begin position="7"/>
        <end position="94"/>
    </location>
</feature>
<dbReference type="EMBL" id="CABIJS010000443">
    <property type="protein sequence ID" value="VUZ51329.1"/>
    <property type="molecule type" value="Genomic_DNA"/>
</dbReference>
<keyword evidence="4" id="KW-1185">Reference proteome</keyword>
<dbReference type="Proteomes" id="UP000321570">
    <property type="component" value="Unassembled WGS sequence"/>
</dbReference>
<dbReference type="InterPro" id="IPR004942">
    <property type="entry name" value="Roadblock/LAMTOR2_dom"/>
</dbReference>
<evidence type="ECO:0000259" key="2">
    <source>
        <dbReference type="SMART" id="SM00960"/>
    </source>
</evidence>
<dbReference type="AlphaFoldDB" id="A0A564YWE0"/>
<comment type="similarity">
    <text evidence="1">Belongs to the GAMAD family.</text>
</comment>
<evidence type="ECO:0000256" key="1">
    <source>
        <dbReference type="ARBA" id="ARBA00007191"/>
    </source>
</evidence>
<dbReference type="PANTHER" id="PTHR13323">
    <property type="entry name" value="LATE ENDOSOMAL/LYSOSOMAL MP1 INTERACTING PROTEIN"/>
    <property type="match status" value="1"/>
</dbReference>
<organism evidence="3 4">
    <name type="scientific">Hymenolepis diminuta</name>
    <name type="common">Rat tapeworm</name>
    <dbReference type="NCBI Taxonomy" id="6216"/>
    <lineage>
        <taxon>Eukaryota</taxon>
        <taxon>Metazoa</taxon>
        <taxon>Spiralia</taxon>
        <taxon>Lophotrochozoa</taxon>
        <taxon>Platyhelminthes</taxon>
        <taxon>Cestoda</taxon>
        <taxon>Eucestoda</taxon>
        <taxon>Cyclophyllidea</taxon>
        <taxon>Hymenolepididae</taxon>
        <taxon>Hymenolepis</taxon>
    </lineage>
</organism>
<dbReference type="SMART" id="SM00960">
    <property type="entry name" value="Robl_LC7"/>
    <property type="match status" value="1"/>
</dbReference>